<protein>
    <submittedName>
        <fullName evidence="1">Uncharacterized protein</fullName>
    </submittedName>
</protein>
<name>A0A0R1VWN4_9LACO</name>
<organism evidence="1 2">
    <name type="scientific">Lapidilactobacillus concavus DSM 17758</name>
    <dbReference type="NCBI Taxonomy" id="1423735"/>
    <lineage>
        <taxon>Bacteria</taxon>
        <taxon>Bacillati</taxon>
        <taxon>Bacillota</taxon>
        <taxon>Bacilli</taxon>
        <taxon>Lactobacillales</taxon>
        <taxon>Lactobacillaceae</taxon>
        <taxon>Lapidilactobacillus</taxon>
    </lineage>
</organism>
<proteinExistence type="predicted"/>
<dbReference type="RefSeq" id="WP_057824549.1">
    <property type="nucleotide sequence ID" value="NZ_AZFX01000043.1"/>
</dbReference>
<comment type="caution">
    <text evidence="1">The sequence shown here is derived from an EMBL/GenBank/DDBJ whole genome shotgun (WGS) entry which is preliminary data.</text>
</comment>
<accession>A0A0R1VWN4</accession>
<dbReference type="Proteomes" id="UP000051315">
    <property type="component" value="Unassembled WGS sequence"/>
</dbReference>
<evidence type="ECO:0000313" key="1">
    <source>
        <dbReference type="EMBL" id="KRM09890.1"/>
    </source>
</evidence>
<dbReference type="AlphaFoldDB" id="A0A0R1VWN4"/>
<dbReference type="PATRIC" id="fig|1423735.3.peg.1628"/>
<keyword evidence="2" id="KW-1185">Reference proteome</keyword>
<reference evidence="1 2" key="1">
    <citation type="journal article" date="2015" name="Genome Announc.">
        <title>Expanding the biotechnology potential of lactobacilli through comparative genomics of 213 strains and associated genera.</title>
        <authorList>
            <person name="Sun Z."/>
            <person name="Harris H.M."/>
            <person name="McCann A."/>
            <person name="Guo C."/>
            <person name="Argimon S."/>
            <person name="Zhang W."/>
            <person name="Yang X."/>
            <person name="Jeffery I.B."/>
            <person name="Cooney J.C."/>
            <person name="Kagawa T.F."/>
            <person name="Liu W."/>
            <person name="Song Y."/>
            <person name="Salvetti E."/>
            <person name="Wrobel A."/>
            <person name="Rasinkangas P."/>
            <person name="Parkhill J."/>
            <person name="Rea M.C."/>
            <person name="O'Sullivan O."/>
            <person name="Ritari J."/>
            <person name="Douillard F.P."/>
            <person name="Paul Ross R."/>
            <person name="Yang R."/>
            <person name="Briner A.E."/>
            <person name="Felis G.E."/>
            <person name="de Vos W.M."/>
            <person name="Barrangou R."/>
            <person name="Klaenhammer T.R."/>
            <person name="Caufield P.W."/>
            <person name="Cui Y."/>
            <person name="Zhang H."/>
            <person name="O'Toole P.W."/>
        </authorList>
    </citation>
    <scope>NUCLEOTIDE SEQUENCE [LARGE SCALE GENOMIC DNA]</scope>
    <source>
        <strain evidence="1 2">DSM 17758</strain>
    </source>
</reference>
<evidence type="ECO:0000313" key="2">
    <source>
        <dbReference type="Proteomes" id="UP000051315"/>
    </source>
</evidence>
<gene>
    <name evidence="1" type="ORF">FC15_GL001571</name>
</gene>
<dbReference type="EMBL" id="AZFX01000043">
    <property type="protein sequence ID" value="KRM09890.1"/>
    <property type="molecule type" value="Genomic_DNA"/>
</dbReference>
<sequence>MVNIIDSVKRDTVKRNLVGQSLTEDGKTAHNITLTGISTMIADDKELISIANKVYGLQKYSIDKYKETVATQLSAESHQVEEEA</sequence>